<proteinExistence type="predicted"/>
<name>A0A6G7Y663_9ACTN</name>
<feature type="transmembrane region" description="Helical" evidence="1">
    <location>
        <begin position="47"/>
        <end position="65"/>
    </location>
</feature>
<feature type="transmembrane region" description="Helical" evidence="1">
    <location>
        <begin position="100"/>
        <end position="120"/>
    </location>
</feature>
<evidence type="ECO:0000313" key="3">
    <source>
        <dbReference type="Proteomes" id="UP000501058"/>
    </source>
</evidence>
<protein>
    <submittedName>
        <fullName evidence="2">Uncharacterized protein</fullName>
    </submittedName>
</protein>
<keyword evidence="1" id="KW-0812">Transmembrane</keyword>
<evidence type="ECO:0000313" key="2">
    <source>
        <dbReference type="EMBL" id="QIK72111.1"/>
    </source>
</evidence>
<feature type="transmembrane region" description="Helical" evidence="1">
    <location>
        <begin position="77"/>
        <end position="94"/>
    </location>
</feature>
<accession>A0A6G7Y663</accession>
<keyword evidence="1" id="KW-1133">Transmembrane helix</keyword>
<keyword evidence="1" id="KW-0472">Membrane</keyword>
<dbReference type="KEGG" id="prv:G7070_07300"/>
<dbReference type="AlphaFoldDB" id="A0A6G7Y663"/>
<sequence>MVNANPALNTWQRLYRITSGISAAVALVLGILGSLLTSDGGIRPAHAGFAMLFVVTSLLASLAALRYAKLSGNKGGIGHAFGVFGLSLVQYALGEMHVTMVHIILGVLIVLGALSLFVLAMRQPASAPDSAAPQA</sequence>
<feature type="transmembrane region" description="Helical" evidence="1">
    <location>
        <begin position="14"/>
        <end position="35"/>
    </location>
</feature>
<keyword evidence="3" id="KW-1185">Reference proteome</keyword>
<reference evidence="2 3" key="1">
    <citation type="submission" date="2020-03" db="EMBL/GenBank/DDBJ databases">
        <title>Propioniciclava sp. nov., isolated from Hydrophilus acuminatus.</title>
        <authorList>
            <person name="Hyun D.-W."/>
            <person name="Bae J.-W."/>
        </authorList>
    </citation>
    <scope>NUCLEOTIDE SEQUENCE [LARGE SCALE GENOMIC DNA]</scope>
    <source>
        <strain evidence="2 3">HDW11</strain>
    </source>
</reference>
<organism evidence="2 3">
    <name type="scientific">Propioniciclava coleopterorum</name>
    <dbReference type="NCBI Taxonomy" id="2714937"/>
    <lineage>
        <taxon>Bacteria</taxon>
        <taxon>Bacillati</taxon>
        <taxon>Actinomycetota</taxon>
        <taxon>Actinomycetes</taxon>
        <taxon>Propionibacteriales</taxon>
        <taxon>Propionibacteriaceae</taxon>
        <taxon>Propioniciclava</taxon>
    </lineage>
</organism>
<dbReference type="EMBL" id="CP049865">
    <property type="protein sequence ID" value="QIK72111.1"/>
    <property type="molecule type" value="Genomic_DNA"/>
</dbReference>
<dbReference type="RefSeq" id="WP_166233152.1">
    <property type="nucleotide sequence ID" value="NZ_CP049865.1"/>
</dbReference>
<evidence type="ECO:0000256" key="1">
    <source>
        <dbReference type="SAM" id="Phobius"/>
    </source>
</evidence>
<dbReference type="Proteomes" id="UP000501058">
    <property type="component" value="Chromosome"/>
</dbReference>
<gene>
    <name evidence="2" type="ORF">G7070_07300</name>
</gene>